<reference evidence="1" key="1">
    <citation type="submission" date="2023-03" db="EMBL/GenBank/DDBJ databases">
        <title>Massive genome expansion in bonnet fungi (Mycena s.s.) driven by repeated elements and novel gene families across ecological guilds.</title>
        <authorList>
            <consortium name="Lawrence Berkeley National Laboratory"/>
            <person name="Harder C.B."/>
            <person name="Miyauchi S."/>
            <person name="Viragh M."/>
            <person name="Kuo A."/>
            <person name="Thoen E."/>
            <person name="Andreopoulos B."/>
            <person name="Lu D."/>
            <person name="Skrede I."/>
            <person name="Drula E."/>
            <person name="Henrissat B."/>
            <person name="Morin E."/>
            <person name="Kohler A."/>
            <person name="Barry K."/>
            <person name="LaButti K."/>
            <person name="Morin E."/>
            <person name="Salamov A."/>
            <person name="Lipzen A."/>
            <person name="Mereny Z."/>
            <person name="Hegedus B."/>
            <person name="Baldrian P."/>
            <person name="Stursova M."/>
            <person name="Weitz H."/>
            <person name="Taylor A."/>
            <person name="Grigoriev I.V."/>
            <person name="Nagy L.G."/>
            <person name="Martin F."/>
            <person name="Kauserud H."/>
        </authorList>
    </citation>
    <scope>NUCLEOTIDE SEQUENCE</scope>
    <source>
        <strain evidence="1">CBHHK002</strain>
    </source>
</reference>
<dbReference type="AlphaFoldDB" id="A0AAD7EA03"/>
<comment type="caution">
    <text evidence="1">The sequence shown here is derived from an EMBL/GenBank/DDBJ whole genome shotgun (WGS) entry which is preliminary data.</text>
</comment>
<protein>
    <submittedName>
        <fullName evidence="1">Uncharacterized protein</fullName>
    </submittedName>
</protein>
<dbReference type="Proteomes" id="UP001218218">
    <property type="component" value="Unassembled WGS sequence"/>
</dbReference>
<organism evidence="1 2">
    <name type="scientific">Mycena albidolilacea</name>
    <dbReference type="NCBI Taxonomy" id="1033008"/>
    <lineage>
        <taxon>Eukaryota</taxon>
        <taxon>Fungi</taxon>
        <taxon>Dikarya</taxon>
        <taxon>Basidiomycota</taxon>
        <taxon>Agaricomycotina</taxon>
        <taxon>Agaricomycetes</taxon>
        <taxon>Agaricomycetidae</taxon>
        <taxon>Agaricales</taxon>
        <taxon>Marasmiineae</taxon>
        <taxon>Mycenaceae</taxon>
        <taxon>Mycena</taxon>
    </lineage>
</organism>
<sequence length="273" mass="31220">MVFVFENDVPVFFNSDLIFQRDEGKRDGLAYDVVRDANEVFLDIGVCTVVEIFSRWQVLYKLYPLSNLFPDAPSGLSLQLTEAEVDGYLAPTLHRPLKYIDRLHVYGKDRSRFPFRMGNLVDDYTAKVKELALLQTWIRDKTPFLCDVCEPYLVSTAFKLDHNLGHLIYGPKLWKELGGSIQMYLFWEEEDCLCSPKLKHVLGNDLITDRVETNIKRSPRTAHLSTTQTLHTTALTQQRNLLSSSLATSVAATWDKPTRSRLGDINLSRVKSS</sequence>
<keyword evidence="2" id="KW-1185">Reference proteome</keyword>
<evidence type="ECO:0000313" key="1">
    <source>
        <dbReference type="EMBL" id="KAJ7306675.1"/>
    </source>
</evidence>
<accession>A0AAD7EA03</accession>
<proteinExistence type="predicted"/>
<name>A0AAD7EA03_9AGAR</name>
<dbReference type="EMBL" id="JARIHO010000092">
    <property type="protein sequence ID" value="KAJ7306675.1"/>
    <property type="molecule type" value="Genomic_DNA"/>
</dbReference>
<gene>
    <name evidence="1" type="ORF">DFH08DRAFT_824627</name>
</gene>
<evidence type="ECO:0000313" key="2">
    <source>
        <dbReference type="Proteomes" id="UP001218218"/>
    </source>
</evidence>